<organism evidence="1 2">
    <name type="scientific">Euphydryas editha</name>
    <name type="common">Edith's checkerspot</name>
    <dbReference type="NCBI Taxonomy" id="104508"/>
    <lineage>
        <taxon>Eukaryota</taxon>
        <taxon>Metazoa</taxon>
        <taxon>Ecdysozoa</taxon>
        <taxon>Arthropoda</taxon>
        <taxon>Hexapoda</taxon>
        <taxon>Insecta</taxon>
        <taxon>Pterygota</taxon>
        <taxon>Neoptera</taxon>
        <taxon>Endopterygota</taxon>
        <taxon>Lepidoptera</taxon>
        <taxon>Glossata</taxon>
        <taxon>Ditrysia</taxon>
        <taxon>Papilionoidea</taxon>
        <taxon>Nymphalidae</taxon>
        <taxon>Nymphalinae</taxon>
        <taxon>Euphydryas</taxon>
    </lineage>
</organism>
<reference evidence="1" key="1">
    <citation type="submission" date="2022-03" db="EMBL/GenBank/DDBJ databases">
        <authorList>
            <person name="Tunstrom K."/>
        </authorList>
    </citation>
    <scope>NUCLEOTIDE SEQUENCE</scope>
</reference>
<name>A0AAU9V0I2_EUPED</name>
<dbReference type="Proteomes" id="UP001153954">
    <property type="component" value="Unassembled WGS sequence"/>
</dbReference>
<evidence type="ECO:0000313" key="1">
    <source>
        <dbReference type="EMBL" id="CAH2105256.1"/>
    </source>
</evidence>
<evidence type="ECO:0000313" key="2">
    <source>
        <dbReference type="Proteomes" id="UP001153954"/>
    </source>
</evidence>
<accession>A0AAU9V0I2</accession>
<proteinExistence type="predicted"/>
<dbReference type="EMBL" id="CAKOGL010000028">
    <property type="protein sequence ID" value="CAH2105256.1"/>
    <property type="molecule type" value="Genomic_DNA"/>
</dbReference>
<gene>
    <name evidence="1" type="ORF">EEDITHA_LOCUS19541</name>
</gene>
<sequence length="67" mass="7702">MPKPIRLGLGTVLQESLRGERPSIALFFMRFLRSSREGADKDDLQPLDEIHEGFQGDTQNWMGRLRS</sequence>
<keyword evidence="2" id="KW-1185">Reference proteome</keyword>
<dbReference type="AlphaFoldDB" id="A0AAU9V0I2"/>
<comment type="caution">
    <text evidence="1">The sequence shown here is derived from an EMBL/GenBank/DDBJ whole genome shotgun (WGS) entry which is preliminary data.</text>
</comment>
<protein>
    <submittedName>
        <fullName evidence="1">Uncharacterized protein</fullName>
    </submittedName>
</protein>